<dbReference type="Proteomes" id="UP001341840">
    <property type="component" value="Unassembled WGS sequence"/>
</dbReference>
<evidence type="ECO:0008006" key="3">
    <source>
        <dbReference type="Google" id="ProtNLM"/>
    </source>
</evidence>
<protein>
    <recommendedName>
        <fullName evidence="3">Retrotransposon Copia-like N-terminal domain-containing protein</fullName>
    </recommendedName>
</protein>
<keyword evidence="2" id="KW-1185">Reference proteome</keyword>
<dbReference type="EMBL" id="JASCZI010121659">
    <property type="protein sequence ID" value="MED6162555.1"/>
    <property type="molecule type" value="Genomic_DNA"/>
</dbReference>
<organism evidence="1 2">
    <name type="scientific">Stylosanthes scabra</name>
    <dbReference type="NCBI Taxonomy" id="79078"/>
    <lineage>
        <taxon>Eukaryota</taxon>
        <taxon>Viridiplantae</taxon>
        <taxon>Streptophyta</taxon>
        <taxon>Embryophyta</taxon>
        <taxon>Tracheophyta</taxon>
        <taxon>Spermatophyta</taxon>
        <taxon>Magnoliopsida</taxon>
        <taxon>eudicotyledons</taxon>
        <taxon>Gunneridae</taxon>
        <taxon>Pentapetalae</taxon>
        <taxon>rosids</taxon>
        <taxon>fabids</taxon>
        <taxon>Fabales</taxon>
        <taxon>Fabaceae</taxon>
        <taxon>Papilionoideae</taxon>
        <taxon>50 kb inversion clade</taxon>
        <taxon>dalbergioids sensu lato</taxon>
        <taxon>Dalbergieae</taxon>
        <taxon>Pterocarpus clade</taxon>
        <taxon>Stylosanthes</taxon>
    </lineage>
</organism>
<accession>A0ABU6UMJ1</accession>
<name>A0ABU6UMJ1_9FABA</name>
<gene>
    <name evidence="1" type="ORF">PIB30_071605</name>
</gene>
<feature type="non-terminal residue" evidence="1">
    <location>
        <position position="1"/>
    </location>
</feature>
<evidence type="ECO:0000313" key="2">
    <source>
        <dbReference type="Proteomes" id="UP001341840"/>
    </source>
</evidence>
<proteinExistence type="predicted"/>
<comment type="caution">
    <text evidence="1">The sequence shown here is derived from an EMBL/GenBank/DDBJ whole genome shotgun (WGS) entry which is preliminary data.</text>
</comment>
<reference evidence="1 2" key="1">
    <citation type="journal article" date="2023" name="Plants (Basel)">
        <title>Bridging the Gap: Combining Genomics and Transcriptomics Approaches to Understand Stylosanthes scabra, an Orphan Legume from the Brazilian Caatinga.</title>
        <authorList>
            <person name="Ferreira-Neto J.R.C."/>
            <person name="da Silva M.D."/>
            <person name="Binneck E."/>
            <person name="de Melo N.F."/>
            <person name="da Silva R.H."/>
            <person name="de Melo A.L.T.M."/>
            <person name="Pandolfi V."/>
            <person name="Bustamante F.O."/>
            <person name="Brasileiro-Vidal A.C."/>
            <person name="Benko-Iseppon A.M."/>
        </authorList>
    </citation>
    <scope>NUCLEOTIDE SEQUENCE [LARGE SCALE GENOMIC DNA]</scope>
    <source>
        <tissue evidence="1">Leaves</tissue>
    </source>
</reference>
<evidence type="ECO:0000313" key="1">
    <source>
        <dbReference type="EMBL" id="MED6162555.1"/>
    </source>
</evidence>
<sequence length="134" mass="15388">LLQDLKVQISFFDLISPSSTWYPELKDRSAMPLLVSTQSSLKNGLVPLSDKLDENNFWSWKKSVLLTLRTLKLQDHLSYDKIPAQFEEIVETEADSDSTTKDDTNKLKSIITTRKTQSSGKKTIQESQAYFDWI</sequence>